<keyword evidence="1" id="KW-1133">Transmembrane helix</keyword>
<proteinExistence type="predicted"/>
<gene>
    <name evidence="3" type="ORF">O4U47_21300</name>
</gene>
<keyword evidence="4" id="KW-1185">Reference proteome</keyword>
<evidence type="ECO:0000313" key="3">
    <source>
        <dbReference type="EMBL" id="MDA2807055.1"/>
    </source>
</evidence>
<protein>
    <submittedName>
        <fullName evidence="3">SHOCT domain-containing protein</fullName>
    </submittedName>
</protein>
<dbReference type="Proteomes" id="UP001165685">
    <property type="component" value="Unassembled WGS sequence"/>
</dbReference>
<comment type="caution">
    <text evidence="3">The sequence shown here is derived from an EMBL/GenBank/DDBJ whole genome shotgun (WGS) entry which is preliminary data.</text>
</comment>
<keyword evidence="1" id="KW-0472">Membrane</keyword>
<dbReference type="Pfam" id="PF09851">
    <property type="entry name" value="SHOCT"/>
    <property type="match status" value="1"/>
</dbReference>
<dbReference type="RefSeq" id="WP_270679686.1">
    <property type="nucleotide sequence ID" value="NZ_JAQFWP010000046.1"/>
</dbReference>
<dbReference type="EMBL" id="JAQFWP010000046">
    <property type="protein sequence ID" value="MDA2807055.1"/>
    <property type="molecule type" value="Genomic_DNA"/>
</dbReference>
<keyword evidence="1" id="KW-0812">Transmembrane</keyword>
<reference evidence="3" key="1">
    <citation type="submission" date="2023-01" db="EMBL/GenBank/DDBJ databases">
        <title>Draft genome sequence of Nocardiopsis sp. LSu2-4 isolated from halophytes.</title>
        <authorList>
            <person name="Duangmal K."/>
            <person name="Chantavorakit T."/>
        </authorList>
    </citation>
    <scope>NUCLEOTIDE SEQUENCE</scope>
    <source>
        <strain evidence="3">LSu2-4</strain>
    </source>
</reference>
<evidence type="ECO:0000256" key="1">
    <source>
        <dbReference type="SAM" id="Phobius"/>
    </source>
</evidence>
<evidence type="ECO:0000313" key="4">
    <source>
        <dbReference type="Proteomes" id="UP001165685"/>
    </source>
</evidence>
<sequence length="90" mass="10057">MEWAPEHTGTVVAMMMVLGLIVVAAMAATMAWLVAMAVYGGRGPDRPVVLSEEAGRLDPALDELRHRYARGEIGREEYLQRKIDLETDWD</sequence>
<dbReference type="InterPro" id="IPR018649">
    <property type="entry name" value="SHOCT"/>
</dbReference>
<feature type="domain" description="SHOCT" evidence="2">
    <location>
        <begin position="60"/>
        <end position="85"/>
    </location>
</feature>
<accession>A0ABT4TQU3</accession>
<feature type="transmembrane region" description="Helical" evidence="1">
    <location>
        <begin position="12"/>
        <end position="39"/>
    </location>
</feature>
<evidence type="ECO:0000259" key="2">
    <source>
        <dbReference type="Pfam" id="PF09851"/>
    </source>
</evidence>
<organism evidence="3 4">
    <name type="scientific">Nocardiopsis suaedae</name>
    <dbReference type="NCBI Taxonomy" id="3018444"/>
    <lineage>
        <taxon>Bacteria</taxon>
        <taxon>Bacillati</taxon>
        <taxon>Actinomycetota</taxon>
        <taxon>Actinomycetes</taxon>
        <taxon>Streptosporangiales</taxon>
        <taxon>Nocardiopsidaceae</taxon>
        <taxon>Nocardiopsis</taxon>
    </lineage>
</organism>
<name>A0ABT4TQU3_9ACTN</name>